<dbReference type="AlphaFoldDB" id="A0A6C0DKS0"/>
<sequence length="138" mass="15590">MSMCASGILMSALTLGLILADIYNDKTNYITEHAILGGIVSILFFTMCNYGYEIINWIILASIPLFIFLKWVFSSKTEDTCNECSEPKRRWDTNEYPSPQNECSEDNECNKKEYKTPRTCPAKGGLTMGDKCGVSRFI</sequence>
<organism evidence="1">
    <name type="scientific">viral metagenome</name>
    <dbReference type="NCBI Taxonomy" id="1070528"/>
    <lineage>
        <taxon>unclassified sequences</taxon>
        <taxon>metagenomes</taxon>
        <taxon>organismal metagenomes</taxon>
    </lineage>
</organism>
<reference evidence="1" key="1">
    <citation type="journal article" date="2020" name="Nature">
        <title>Giant virus diversity and host interactions through global metagenomics.</title>
        <authorList>
            <person name="Schulz F."/>
            <person name="Roux S."/>
            <person name="Paez-Espino D."/>
            <person name="Jungbluth S."/>
            <person name="Walsh D.A."/>
            <person name="Denef V.J."/>
            <person name="McMahon K.D."/>
            <person name="Konstantinidis K.T."/>
            <person name="Eloe-Fadrosh E.A."/>
            <person name="Kyrpides N.C."/>
            <person name="Woyke T."/>
        </authorList>
    </citation>
    <scope>NUCLEOTIDE SEQUENCE</scope>
    <source>
        <strain evidence="1">GVMAG-M-3300023174-189</strain>
    </source>
</reference>
<proteinExistence type="predicted"/>
<evidence type="ECO:0000313" key="1">
    <source>
        <dbReference type="EMBL" id="QHT16519.1"/>
    </source>
</evidence>
<protein>
    <submittedName>
        <fullName evidence="1">Uncharacterized protein</fullName>
    </submittedName>
</protein>
<accession>A0A6C0DKS0</accession>
<dbReference type="EMBL" id="MN739626">
    <property type="protein sequence ID" value="QHT16519.1"/>
    <property type="molecule type" value="Genomic_DNA"/>
</dbReference>
<name>A0A6C0DKS0_9ZZZZ</name>